<dbReference type="Proteomes" id="UP000887576">
    <property type="component" value="Unplaced"/>
</dbReference>
<sequence>MLFKVLIPWNLILKIMQKKANCVKLALRLFTGGRRDDLRRRTGFELVHRKLYTPSEGIKKICNKKESFASQK</sequence>
<accession>A0AC34RJA8</accession>
<name>A0AC34RJA8_9BILA</name>
<evidence type="ECO:0000313" key="1">
    <source>
        <dbReference type="Proteomes" id="UP000887576"/>
    </source>
</evidence>
<protein>
    <submittedName>
        <fullName evidence="2">Ribosomal protein S16</fullName>
    </submittedName>
</protein>
<evidence type="ECO:0000313" key="2">
    <source>
        <dbReference type="WBParaSite" id="JU765_v2.g7399.t1"/>
    </source>
</evidence>
<dbReference type="WBParaSite" id="JU765_v2.g7399.t1">
    <property type="protein sequence ID" value="JU765_v2.g7399.t1"/>
    <property type="gene ID" value="JU765_v2.g7399"/>
</dbReference>
<organism evidence="1 2">
    <name type="scientific">Panagrolaimus sp. JU765</name>
    <dbReference type="NCBI Taxonomy" id="591449"/>
    <lineage>
        <taxon>Eukaryota</taxon>
        <taxon>Metazoa</taxon>
        <taxon>Ecdysozoa</taxon>
        <taxon>Nematoda</taxon>
        <taxon>Chromadorea</taxon>
        <taxon>Rhabditida</taxon>
        <taxon>Tylenchina</taxon>
        <taxon>Panagrolaimomorpha</taxon>
        <taxon>Panagrolaimoidea</taxon>
        <taxon>Panagrolaimidae</taxon>
        <taxon>Panagrolaimus</taxon>
    </lineage>
</organism>
<reference evidence="2" key="1">
    <citation type="submission" date="2022-11" db="UniProtKB">
        <authorList>
            <consortium name="WormBaseParasite"/>
        </authorList>
    </citation>
    <scope>IDENTIFICATION</scope>
</reference>
<proteinExistence type="predicted"/>